<dbReference type="PANTHER" id="PTHR47410">
    <property type="entry name" value="TOLL-LIKE RECEPTOR 7-RELATED"/>
    <property type="match status" value="1"/>
</dbReference>
<dbReference type="GO" id="GO:0034154">
    <property type="term" value="P:toll-like receptor 7 signaling pathway"/>
    <property type="evidence" value="ECO:0007669"/>
    <property type="project" value="TreeGrafter"/>
</dbReference>
<dbReference type="SMART" id="SM00364">
    <property type="entry name" value="LRR_BAC"/>
    <property type="match status" value="9"/>
</dbReference>
<dbReference type="GO" id="GO:0005886">
    <property type="term" value="C:plasma membrane"/>
    <property type="evidence" value="ECO:0007669"/>
    <property type="project" value="TreeGrafter"/>
</dbReference>
<dbReference type="SMART" id="SM00365">
    <property type="entry name" value="LRR_SD22"/>
    <property type="match status" value="11"/>
</dbReference>
<dbReference type="GO" id="GO:0045087">
    <property type="term" value="P:innate immune response"/>
    <property type="evidence" value="ECO:0007669"/>
    <property type="project" value="UniProtKB-KW"/>
</dbReference>
<evidence type="ECO:0000256" key="13">
    <source>
        <dbReference type="ARBA" id="ARBA00023180"/>
    </source>
</evidence>
<evidence type="ECO:0000256" key="1">
    <source>
        <dbReference type="ARBA" id="ARBA00004177"/>
    </source>
</evidence>
<evidence type="ECO:0000313" key="18">
    <source>
        <dbReference type="EMBL" id="CAH2223122.1"/>
    </source>
</evidence>
<keyword evidence="10 16" id="KW-1133">Transmembrane helix</keyword>
<evidence type="ECO:0000256" key="5">
    <source>
        <dbReference type="ARBA" id="ARBA00022692"/>
    </source>
</evidence>
<dbReference type="EMBL" id="OW240912">
    <property type="protein sequence ID" value="CAH2223122.1"/>
    <property type="molecule type" value="Genomic_DNA"/>
</dbReference>
<dbReference type="GO" id="GO:0051607">
    <property type="term" value="P:defense response to virus"/>
    <property type="evidence" value="ECO:0007669"/>
    <property type="project" value="TreeGrafter"/>
</dbReference>
<sequence length="1295" mass="149147">MHCKIFFLTMSRILFLFSIFLFSKCLTAMWFPKSLPCDVINDEESATVIVDCSDRRLIKIPPGIPSNVTNLTLTINHIPEILPESFAHLKDLIELDFRCNCVPIMLGPKDRVCTNRLFIKDGSFSSMNNLRSLYLDGNQLLKIPKGLPVNLVLLSLEANTIFSLYKENFTGISNIEMLYLGQNCYYRNPCNVSFHVEKDAFEDLLNLTILSIKSNNLSYVPEGLSSTLRELYLYNNRIEYIHEYDLKNMYNLEILDLSGNCPRCYNSPFPCIPCENGAPINIHPNAFATLKNLRILRLHSNSLRNVSSAWFKNTRNLQILDLSQNFLASEIRCAGFLTLLPKLKELDFSFNFELQSLHTALIGQACLLIQTQVGPFPTKTSNWDICKQGLEIKEDTFSGLLKLKELYIDHNYLCKIPTGIPSSLKILSLQENNIFSISNESFFRLTQLEELYLGNNCYYGNKCNKSFEIQDGAFAGLQQLTVLHLNSNNLTKVPSKLPLSLEVLYLNNNKIQVISRHDFKNLVNLTVLYLSGNCPRCYNAAYPCEPCAGQSSLKIHQHAFKDLINLRELSLCNTSLKSIPSKWFENTTRLQILHLERNYLVEEMKSAEFLLKLPLLEILDLSFNYELQSYPKYVNISNTFSSLTSLKELHLQGYVFQDITSYNLDPITKLHNLNVIDLGVNFITQVEFTLFQKVPNLTVIYLAENKISPFSENVNKSKCLELSSKGGERKLNKFDVTSKLNIEMVQKFLPAGKPQCVSSGKTLDLSLNSIFYIDPENFRSFGDITCLNLSTNDIGQNLNGTEFIYLGNLTYLDLSFNKLDFDSFNAFQEIPKLEVLDLSYNKHYFVVESVTHHLKFIENLHNIKVLNLSWNEISTLTECEIKSRSLKELRFAGNRLDILWKNGDKRYVNIFKHFRNLNILDISHNRLYALTGEVINSMPEKLTELHVNNNRITFIDWKGLMHFKNLKLLDLRYNRITMIMTNVASYAYSLKKLILNSNKISSLPPAFLHQASNLTYLDLSYNNFQSLNKSIFLSGNENYLHVLKLNGNPFDCRCEISDFIMWINENNVTIPRLATDVLCATPNDKKGTGIIYFDLHACSLDSTCMLIFFFTFCLVILSTALPIMKHIFYWDMWYICNWFAAQFKRSKISTSKTLFDAYISYDTKDEAVSDWVFNELCHHLEGNGEEHVLCLEERDWEPGKAVIDNIILSIDTSRKTLFVLTKKYVKSGKFKTAFYLALQKLMDENMDVIIIVLLQPVLQNSQYLRLRRKICKSSILEWPKNPHAEDFFWHRAQSS</sequence>
<dbReference type="SMART" id="SM00255">
    <property type="entry name" value="TIR"/>
    <property type="match status" value="1"/>
</dbReference>
<evidence type="ECO:0000313" key="19">
    <source>
        <dbReference type="Proteomes" id="UP001295444"/>
    </source>
</evidence>
<keyword evidence="9" id="KW-0391">Immunity</keyword>
<evidence type="ECO:0000256" key="15">
    <source>
        <dbReference type="ARBA" id="ARBA00046288"/>
    </source>
</evidence>
<keyword evidence="11 16" id="KW-0472">Membrane</keyword>
<evidence type="ECO:0000256" key="4">
    <source>
        <dbReference type="ARBA" id="ARBA00022614"/>
    </source>
</evidence>
<proteinExistence type="inferred from homology"/>
<comment type="subcellular location">
    <subcellularLocation>
        <location evidence="15">Endomembrane system</location>
        <topology evidence="15">Single-pass type I membrane protein</topology>
    </subcellularLocation>
    <subcellularLocation>
        <location evidence="1">Endosome</location>
    </subcellularLocation>
</comment>
<dbReference type="GO" id="GO:0002224">
    <property type="term" value="P:toll-like receptor signaling pathway"/>
    <property type="evidence" value="ECO:0007669"/>
    <property type="project" value="TreeGrafter"/>
</dbReference>
<dbReference type="GO" id="GO:0006954">
    <property type="term" value="P:inflammatory response"/>
    <property type="evidence" value="ECO:0007669"/>
    <property type="project" value="UniProtKB-KW"/>
</dbReference>
<dbReference type="InterPro" id="IPR001611">
    <property type="entry name" value="Leu-rich_rpt"/>
</dbReference>
<keyword evidence="19" id="KW-1185">Reference proteome</keyword>
<keyword evidence="3" id="KW-0399">Innate immunity</keyword>
<organism evidence="18 19">
    <name type="scientific">Pelobates cultripes</name>
    <name type="common">Western spadefoot toad</name>
    <dbReference type="NCBI Taxonomy" id="61616"/>
    <lineage>
        <taxon>Eukaryota</taxon>
        <taxon>Metazoa</taxon>
        <taxon>Chordata</taxon>
        <taxon>Craniata</taxon>
        <taxon>Vertebrata</taxon>
        <taxon>Euteleostomi</taxon>
        <taxon>Amphibia</taxon>
        <taxon>Batrachia</taxon>
        <taxon>Anura</taxon>
        <taxon>Pelobatoidea</taxon>
        <taxon>Pelobatidae</taxon>
        <taxon>Pelobates</taxon>
    </lineage>
</organism>
<dbReference type="Pfam" id="PF01582">
    <property type="entry name" value="TIR"/>
    <property type="match status" value="1"/>
</dbReference>
<evidence type="ECO:0000256" key="12">
    <source>
        <dbReference type="ARBA" id="ARBA00023170"/>
    </source>
</evidence>
<feature type="domain" description="TIR" evidence="17">
    <location>
        <begin position="1153"/>
        <end position="1295"/>
    </location>
</feature>
<dbReference type="InterPro" id="IPR003591">
    <property type="entry name" value="Leu-rich_rpt_typical-subtyp"/>
</dbReference>
<dbReference type="Proteomes" id="UP001295444">
    <property type="component" value="Chromosome 01"/>
</dbReference>
<evidence type="ECO:0000256" key="7">
    <source>
        <dbReference type="ARBA" id="ARBA00022737"/>
    </source>
</evidence>
<keyword evidence="4" id="KW-0433">Leucine-rich repeat</keyword>
<evidence type="ECO:0000256" key="11">
    <source>
        <dbReference type="ARBA" id="ARBA00023136"/>
    </source>
</evidence>
<keyword evidence="12 18" id="KW-0675">Receptor</keyword>
<keyword evidence="13" id="KW-0325">Glycoprotein</keyword>
<dbReference type="GO" id="GO:0005768">
    <property type="term" value="C:endosome"/>
    <property type="evidence" value="ECO:0007669"/>
    <property type="project" value="UniProtKB-SubCell"/>
</dbReference>
<dbReference type="Pfam" id="PF13855">
    <property type="entry name" value="LRR_8"/>
    <property type="match status" value="6"/>
</dbReference>
<evidence type="ECO:0000256" key="16">
    <source>
        <dbReference type="SAM" id="Phobius"/>
    </source>
</evidence>
<evidence type="ECO:0000256" key="2">
    <source>
        <dbReference type="ARBA" id="ARBA00009634"/>
    </source>
</evidence>
<dbReference type="FunFam" id="3.80.10.10:FF:000037">
    <property type="entry name" value="Toll-like receptor 7"/>
    <property type="match status" value="1"/>
</dbReference>
<keyword evidence="8" id="KW-0967">Endosome</keyword>
<dbReference type="SUPFAM" id="SSF52200">
    <property type="entry name" value="Toll/Interleukin receptor TIR domain"/>
    <property type="match status" value="1"/>
</dbReference>
<dbReference type="GO" id="GO:0032755">
    <property type="term" value="P:positive regulation of interleukin-6 production"/>
    <property type="evidence" value="ECO:0007669"/>
    <property type="project" value="TreeGrafter"/>
</dbReference>
<feature type="transmembrane region" description="Helical" evidence="16">
    <location>
        <begin position="1105"/>
        <end position="1124"/>
    </location>
</feature>
<evidence type="ECO:0000256" key="9">
    <source>
        <dbReference type="ARBA" id="ARBA00022859"/>
    </source>
</evidence>
<dbReference type="InterPro" id="IPR035897">
    <property type="entry name" value="Toll_tir_struct_dom_sf"/>
</dbReference>
<gene>
    <name evidence="18" type="ORF">PECUL_23A029070</name>
</gene>
<dbReference type="Gene3D" id="3.80.10.10">
    <property type="entry name" value="Ribonuclease Inhibitor"/>
    <property type="match status" value="2"/>
</dbReference>
<evidence type="ECO:0000259" key="17">
    <source>
        <dbReference type="PROSITE" id="PS50104"/>
    </source>
</evidence>
<evidence type="ECO:0000256" key="6">
    <source>
        <dbReference type="ARBA" id="ARBA00022729"/>
    </source>
</evidence>
<evidence type="ECO:0000256" key="8">
    <source>
        <dbReference type="ARBA" id="ARBA00022753"/>
    </source>
</evidence>
<dbReference type="GO" id="GO:0038187">
    <property type="term" value="F:pattern recognition receptor activity"/>
    <property type="evidence" value="ECO:0007669"/>
    <property type="project" value="TreeGrafter"/>
</dbReference>
<protein>
    <submittedName>
        <fullName evidence="18">Toll-like receptor 8</fullName>
    </submittedName>
</protein>
<feature type="non-terminal residue" evidence="18">
    <location>
        <position position="1295"/>
    </location>
</feature>
<dbReference type="FunFam" id="3.40.50.10140:FF:000003">
    <property type="entry name" value="Toll-like receptor 7"/>
    <property type="match status" value="1"/>
</dbReference>
<dbReference type="SMART" id="SM00082">
    <property type="entry name" value="LRRCT"/>
    <property type="match status" value="1"/>
</dbReference>
<keyword evidence="6" id="KW-0732">Signal</keyword>
<dbReference type="InterPro" id="IPR032675">
    <property type="entry name" value="LRR_dom_sf"/>
</dbReference>
<name>A0AAD1R3C6_PELCU</name>
<dbReference type="SMART" id="SM00369">
    <property type="entry name" value="LRR_TYP"/>
    <property type="match status" value="20"/>
</dbReference>
<dbReference type="PANTHER" id="PTHR47410:SF1">
    <property type="entry name" value="TOLL-LIKE RECEPTOR 8"/>
    <property type="match status" value="1"/>
</dbReference>
<dbReference type="PROSITE" id="PS50104">
    <property type="entry name" value="TIR"/>
    <property type="match status" value="1"/>
</dbReference>
<keyword evidence="14" id="KW-0395">Inflammatory response</keyword>
<dbReference type="InterPro" id="IPR000157">
    <property type="entry name" value="TIR_dom"/>
</dbReference>
<keyword evidence="5 16" id="KW-0812">Transmembrane</keyword>
<dbReference type="GO" id="GO:0007249">
    <property type="term" value="P:canonical NF-kappaB signal transduction"/>
    <property type="evidence" value="ECO:0007669"/>
    <property type="project" value="TreeGrafter"/>
</dbReference>
<dbReference type="InterPro" id="IPR000483">
    <property type="entry name" value="Cys-rich_flank_reg_C"/>
</dbReference>
<evidence type="ECO:0000256" key="10">
    <source>
        <dbReference type="ARBA" id="ARBA00022989"/>
    </source>
</evidence>
<dbReference type="Gene3D" id="3.40.50.10140">
    <property type="entry name" value="Toll/interleukin-1 receptor homology (TIR) domain"/>
    <property type="match status" value="1"/>
</dbReference>
<keyword evidence="7" id="KW-0677">Repeat</keyword>
<comment type="similarity">
    <text evidence="2">Belongs to the Toll-like receptor family.</text>
</comment>
<dbReference type="PROSITE" id="PS51450">
    <property type="entry name" value="LRR"/>
    <property type="match status" value="6"/>
</dbReference>
<reference evidence="18" key="1">
    <citation type="submission" date="2022-03" db="EMBL/GenBank/DDBJ databases">
        <authorList>
            <person name="Alioto T."/>
            <person name="Alioto T."/>
            <person name="Gomez Garrido J."/>
        </authorList>
    </citation>
    <scope>NUCLEOTIDE SEQUENCE</scope>
</reference>
<evidence type="ECO:0000256" key="3">
    <source>
        <dbReference type="ARBA" id="ARBA00022588"/>
    </source>
</evidence>
<accession>A0AAD1R3C6</accession>
<dbReference type="GO" id="GO:1902533">
    <property type="term" value="P:positive regulation of intracellular signal transduction"/>
    <property type="evidence" value="ECO:0007669"/>
    <property type="project" value="UniProtKB-ARBA"/>
</dbReference>
<evidence type="ECO:0000256" key="14">
    <source>
        <dbReference type="ARBA" id="ARBA00023198"/>
    </source>
</evidence>
<dbReference type="SUPFAM" id="SSF52058">
    <property type="entry name" value="L domain-like"/>
    <property type="match status" value="3"/>
</dbReference>